<reference evidence="5" key="1">
    <citation type="journal article" date="2019" name="Int. J. Syst. Evol. Microbiol.">
        <title>The Global Catalogue of Microorganisms (GCM) 10K type strain sequencing project: providing services to taxonomists for standard genome sequencing and annotation.</title>
        <authorList>
            <consortium name="The Broad Institute Genomics Platform"/>
            <consortium name="The Broad Institute Genome Sequencing Center for Infectious Disease"/>
            <person name="Wu L."/>
            <person name="Ma J."/>
        </authorList>
    </citation>
    <scope>NUCLEOTIDE SEQUENCE [LARGE SCALE GENOMIC DNA]</scope>
    <source>
        <strain evidence="5">JCM 16014</strain>
    </source>
</reference>
<keyword evidence="5" id="KW-1185">Reference proteome</keyword>
<organism evidence="4 5">
    <name type="scientific">Catenulispora yoronensis</name>
    <dbReference type="NCBI Taxonomy" id="450799"/>
    <lineage>
        <taxon>Bacteria</taxon>
        <taxon>Bacillati</taxon>
        <taxon>Actinomycetota</taxon>
        <taxon>Actinomycetes</taxon>
        <taxon>Catenulisporales</taxon>
        <taxon>Catenulisporaceae</taxon>
        <taxon>Catenulispora</taxon>
    </lineage>
</organism>
<dbReference type="RefSeq" id="WP_344663343.1">
    <property type="nucleotide sequence ID" value="NZ_BAAAQN010000001.1"/>
</dbReference>
<dbReference type="InterPro" id="IPR040840">
    <property type="entry name" value="TcA_TcB_BD"/>
</dbReference>
<sequence>MGITVGFSSPPNGSTVPSTPFEVRGFIGDDGQPPPEPNATEGLNAIFVSFVPGGPKTAATINPDNTWSVTGSAPAGAHHGDPVTVTFEATVIVLTPDNPGDSFSFQIIDSLHLVLEIPDSVPPQVSVNAFEDDKTVDQPPFHVPAITGTATDTSGIATVQYTLQHDNDPESPRHNADSVTGPNTAVSWSINNLDFPVGRTKVQIFAADTRGNEGSATVFVSVRVKIPQGPVELAFDTTSYLAELLGLANRDLRIAGAAGAPAVADVAARIKQPLAGILDPAHHAEAVRDVLQPRLAVEILRTQFTTAPPDALERNHRFTAYQALLRTIGTDFAELRLARGADDATRAALGARIGVLTSTTRPDRLDQLLLDSATLTEAQLETLFGFRTTAPDDLTVPHLTAQLLLWQRDALRDQWFSDDQRDRDQAAGALPVVDPDLVDDGDFVVRDATDPARVLWVQRGQQVAQLLTDEAAALSGANRTPAGFDTALTAATLTTDGRSLDLAALTAQEAAGVDIREALLPFGVSPDAYRYLVRLRQLVAGATLTEDEWQDIGSILVQSRKSRLFRQWRIEERAAHVVLAPGTFVVDTALNSAGPADPKRWRRPSNLRLEWLRTVHVRAKQAADLDQAAQDGVDSVEVRTLPALRDALLAELGARQSPAETAAVTAERLSRHLGIDLQAASDARTSRVVQAVDSVQELLVGARSGVFAGPGGDTLVQENLADFDLEFVWLSSYPRWRSAITTFAYPENQVRPNAFVDEFVTNDIQLVPTAAFQALLVDLARRPSLSPGDARNPDPERGPVARYLRDSAAQAPGLPAGFTLTDQRTNQDLAALRQTCAALTSGLTAEKDVPQHVREVFWLVPMAVGRKLQDSGNFQAALDWYRTVFAFNLPGADRLIYTGLGFEATLTSDFGRLPDWLARTAELNPHLTARKRKGAYTKFTVMSIIECFLGFGDAEFSRSTPDSNARAQSFYQTAVDLLRLPEAQPEFGPGIPFPENPVWQSLRQRAANGLAKIHAGLNIAGQTDLSAGGSSTLPSQYRYSTLIERAKNLVTTAQQVEATYLSALVQADNAAYSEAQAQRDLASAGAALSVEGLKVTAAGEAVTAAQTQRDKAAFQAGHFDQLIAAGLNSHEQDQLDHLGEAADLATGVAALTGLSSVLNGIENPTSILGGATATAGALSQAASLDAQVDGLQASFERREQDWLFQRAVATRDVEIGENQITSAQTQQQIAVADQGIAALNLQHATQTADFLATKFTNSALFEWMSGVLGGVYAYFLQQATTLARLAQAQLAFERQEPSRELIQADYWQGPPDPGALGVSSDRRGLTAAERLLQDIAQLDQFAFDTDRRKLQLTHTLPLSRFAAVEMQQFRNTGVLTFATPQSLFDAEFPGHYLRLVKRIRLSVLALLPPVRGLRATLSASGVSRAVVVRDTFDTVTMRRDPESIAFTSAVNATGLFELAPEDGKLGPFEGMGVDTVWQLELPKPANPFDYRTISDVLLTVEYTALSSTEYRDDVIRTLSGTVSADATFSVRDQFSDAWFALNNPDALDDPADRMRLTLPLTADDFPRNLDGIEVEQLTLFAVRDDSLAEELTVLSVTHVTPGAAVTTGQVVTGGGVAGTRHPGAAPWRTFVGTSPLGEWQFQLPDTAAVRSWFTRELIKDLVVVFTVSAVTPQWP</sequence>
<dbReference type="InterPro" id="IPR046839">
    <property type="entry name" value="ABC_toxin_N"/>
</dbReference>
<dbReference type="EMBL" id="BAAAQN010000001">
    <property type="protein sequence ID" value="GAA2010187.1"/>
    <property type="molecule type" value="Genomic_DNA"/>
</dbReference>
<feature type="domain" description="Tc toxin complex TcA C-terminal TcB-binding" evidence="2">
    <location>
        <begin position="1219"/>
        <end position="1504"/>
    </location>
</feature>
<name>A0ABP5EWE5_9ACTN</name>
<evidence type="ECO:0000256" key="1">
    <source>
        <dbReference type="SAM" id="MobiDB-lite"/>
    </source>
</evidence>
<dbReference type="Pfam" id="PF18276">
    <property type="entry name" value="TcA_TcB_BD"/>
    <property type="match status" value="1"/>
</dbReference>
<dbReference type="Proteomes" id="UP001500751">
    <property type="component" value="Unassembled WGS sequence"/>
</dbReference>
<evidence type="ECO:0000313" key="5">
    <source>
        <dbReference type="Proteomes" id="UP001500751"/>
    </source>
</evidence>
<gene>
    <name evidence="4" type="ORF">GCM10009839_00040</name>
</gene>
<feature type="domain" description="ABC toxin N-terminal" evidence="3">
    <location>
        <begin position="644"/>
        <end position="753"/>
    </location>
</feature>
<protein>
    <recommendedName>
        <fullName evidence="6">Tc toxin complex TcA C-terminal TcB-binding domain-containing protein</fullName>
    </recommendedName>
</protein>
<evidence type="ECO:0000259" key="3">
    <source>
        <dbReference type="Pfam" id="PF20220"/>
    </source>
</evidence>
<evidence type="ECO:0000313" key="4">
    <source>
        <dbReference type="EMBL" id="GAA2010187.1"/>
    </source>
</evidence>
<comment type="caution">
    <text evidence="4">The sequence shown here is derived from an EMBL/GenBank/DDBJ whole genome shotgun (WGS) entry which is preliminary data.</text>
</comment>
<evidence type="ECO:0000259" key="2">
    <source>
        <dbReference type="Pfam" id="PF18276"/>
    </source>
</evidence>
<evidence type="ECO:0008006" key="6">
    <source>
        <dbReference type="Google" id="ProtNLM"/>
    </source>
</evidence>
<feature type="region of interest" description="Disordered" evidence="1">
    <location>
        <begin position="1"/>
        <end position="39"/>
    </location>
</feature>
<feature type="compositionally biased region" description="Polar residues" evidence="1">
    <location>
        <begin position="1"/>
        <end position="18"/>
    </location>
</feature>
<proteinExistence type="predicted"/>
<dbReference type="Pfam" id="PF20220">
    <property type="entry name" value="ABC_toxin_N"/>
    <property type="match status" value="1"/>
</dbReference>
<accession>A0ABP5EWE5</accession>